<reference evidence="3 4" key="1">
    <citation type="submission" date="2018-08" db="EMBL/GenBank/DDBJ databases">
        <title>A genome reference for cultivated species of the human gut microbiota.</title>
        <authorList>
            <person name="Zou Y."/>
            <person name="Xue W."/>
            <person name="Luo G."/>
        </authorList>
    </citation>
    <scope>NUCLEOTIDE SEQUENCE [LARGE SCALE GENOMIC DNA]</scope>
    <source>
        <strain evidence="3 4">AM30-40</strain>
    </source>
</reference>
<comment type="caution">
    <text evidence="3">The sequence shown here is derived from an EMBL/GenBank/DDBJ whole genome shotgun (WGS) entry which is preliminary data.</text>
</comment>
<dbReference type="CDD" id="cd03801">
    <property type="entry name" value="GT4_PimA-like"/>
    <property type="match status" value="1"/>
</dbReference>
<dbReference type="SUPFAM" id="SSF53756">
    <property type="entry name" value="UDP-Glycosyltransferase/glycogen phosphorylase"/>
    <property type="match status" value="1"/>
</dbReference>
<dbReference type="Gene3D" id="3.40.50.2000">
    <property type="entry name" value="Glycogen Phosphorylase B"/>
    <property type="match status" value="2"/>
</dbReference>
<evidence type="ECO:0000313" key="3">
    <source>
        <dbReference type="EMBL" id="RHD70745.1"/>
    </source>
</evidence>
<evidence type="ECO:0000256" key="1">
    <source>
        <dbReference type="ARBA" id="ARBA00022679"/>
    </source>
</evidence>
<accession>A0A414GPJ8</accession>
<protein>
    <submittedName>
        <fullName evidence="3">Glycosyltransferase</fullName>
    </submittedName>
</protein>
<dbReference type="GO" id="GO:0009103">
    <property type="term" value="P:lipopolysaccharide biosynthetic process"/>
    <property type="evidence" value="ECO:0007669"/>
    <property type="project" value="TreeGrafter"/>
</dbReference>
<dbReference type="GO" id="GO:0016757">
    <property type="term" value="F:glycosyltransferase activity"/>
    <property type="evidence" value="ECO:0007669"/>
    <property type="project" value="InterPro"/>
</dbReference>
<keyword evidence="1 3" id="KW-0808">Transferase</keyword>
<proteinExistence type="predicted"/>
<dbReference type="PANTHER" id="PTHR46401:SF2">
    <property type="entry name" value="GLYCOSYLTRANSFERASE WBBK-RELATED"/>
    <property type="match status" value="1"/>
</dbReference>
<dbReference type="EMBL" id="QSJM01000114">
    <property type="protein sequence ID" value="RHD70745.1"/>
    <property type="molecule type" value="Genomic_DNA"/>
</dbReference>
<organism evidence="3 4">
    <name type="scientific">Phocaeicola vulgatus</name>
    <name type="common">Bacteroides vulgatus</name>
    <dbReference type="NCBI Taxonomy" id="821"/>
    <lineage>
        <taxon>Bacteria</taxon>
        <taxon>Pseudomonadati</taxon>
        <taxon>Bacteroidota</taxon>
        <taxon>Bacteroidia</taxon>
        <taxon>Bacteroidales</taxon>
        <taxon>Bacteroidaceae</taxon>
        <taxon>Phocaeicola</taxon>
    </lineage>
</organism>
<dbReference type="Proteomes" id="UP000283429">
    <property type="component" value="Unassembled WGS sequence"/>
</dbReference>
<evidence type="ECO:0000259" key="2">
    <source>
        <dbReference type="Pfam" id="PF00534"/>
    </source>
</evidence>
<dbReference type="Pfam" id="PF00534">
    <property type="entry name" value="Glycos_transf_1"/>
    <property type="match status" value="1"/>
</dbReference>
<dbReference type="InterPro" id="IPR001296">
    <property type="entry name" value="Glyco_trans_1"/>
</dbReference>
<evidence type="ECO:0000313" key="4">
    <source>
        <dbReference type="Proteomes" id="UP000283429"/>
    </source>
</evidence>
<dbReference type="RefSeq" id="WP_087337311.1">
    <property type="nucleotide sequence ID" value="NZ_JAGHEE010000001.1"/>
</dbReference>
<dbReference type="AlphaFoldDB" id="A0A414GPJ8"/>
<sequence length="355" mass="40568">MKVLMISFSVNGAMGDNFKMIARDLSKLCEVSVLTNKSVKPEDVGTDRICNVRFDRKMMVDFINPVSYCKIYRYIKKTAFDVCFIYSPHPVNLFIYHIVNHKQIISFVHDHRLHSGVGRLDGFFLKANLKYSYTKSAKIIVSCLSIKDDILSLGLMINKEKIAVNYLGLLENLVYPKRELEQDIDVLFFGRIEYYKGLDVLIEAGRQMQNVRFVVAGKGDVSQVFGIGNLPSNFEHINKYVPDEELAELIQRSKVLVMPYRDATGTQTVQSIFYYEKPIVATNVGCFPEYIEDGIDGIIVPALDAMALRQALEKLLDNDELRRIIGKNGFEKLIYKFSNDEIAKKYMSIFISVSK</sequence>
<dbReference type="PANTHER" id="PTHR46401">
    <property type="entry name" value="GLYCOSYLTRANSFERASE WBBK-RELATED"/>
    <property type="match status" value="1"/>
</dbReference>
<feature type="domain" description="Glycosyl transferase family 1" evidence="2">
    <location>
        <begin position="181"/>
        <end position="331"/>
    </location>
</feature>
<name>A0A414GPJ8_PHOVU</name>
<gene>
    <name evidence="3" type="ORF">DW783_22605</name>
</gene>